<protein>
    <submittedName>
        <fullName evidence="3">Fatty acid desaturase</fullName>
    </submittedName>
</protein>
<name>A0ABY4LAR8_THEAE</name>
<reference evidence="3 4" key="1">
    <citation type="submission" date="2020-04" db="EMBL/GenBank/DDBJ databases">
        <title>Thermobifida alba genome sequencing and assembly.</title>
        <authorList>
            <person name="Luzics S."/>
            <person name="Horvath B."/>
            <person name="Nagy I."/>
            <person name="Toth A."/>
            <person name="Nagy I."/>
            <person name="Kukolya J."/>
        </authorList>
    </citation>
    <scope>NUCLEOTIDE SEQUENCE [LARGE SCALE GENOMIC DNA]</scope>
    <source>
        <strain evidence="3 4">DSM 43795</strain>
    </source>
</reference>
<dbReference type="RefSeq" id="WP_248591747.1">
    <property type="nucleotide sequence ID" value="NZ_BAABEB010000018.1"/>
</dbReference>
<organism evidence="3 4">
    <name type="scientific">Thermobifida alba</name>
    <name type="common">Thermomonospora alba</name>
    <dbReference type="NCBI Taxonomy" id="53522"/>
    <lineage>
        <taxon>Bacteria</taxon>
        <taxon>Bacillati</taxon>
        <taxon>Actinomycetota</taxon>
        <taxon>Actinomycetes</taxon>
        <taxon>Streptosporangiales</taxon>
        <taxon>Nocardiopsidaceae</taxon>
        <taxon>Thermobifida</taxon>
    </lineage>
</organism>
<keyword evidence="1" id="KW-0472">Membrane</keyword>
<keyword evidence="4" id="KW-1185">Reference proteome</keyword>
<feature type="transmembrane region" description="Helical" evidence="1">
    <location>
        <begin position="68"/>
        <end position="87"/>
    </location>
</feature>
<feature type="transmembrane region" description="Helical" evidence="1">
    <location>
        <begin position="108"/>
        <end position="124"/>
    </location>
</feature>
<sequence>MSTPSEQLPSVLQDRKRYEAAMAFSVRDAHRAVKDLFVHRMGIYWSDFLVSLAVGYAAFWAARPVGYLTLPGILLFLVSVFALYRCFAFIHEIAHFRSKPSFRTFRRVWNLLFGIPMMVPAFMYEEHREHHNKRWYGTPRDAEYLPLARLSPRHTVTVVAASFLLPFFGPIRFGLLTPVAWFSGATRRYLYRSMSTIKIDLEYHGRPPANRAERISWTAQEAACFVFVLACAALFLTGVLPVDRLAQWYALYTSIALVNSFRILGAHRYLGDEEEMSVVEQMMDTVNYPGRRPVRELWAPVGLRLHALHHLFPGLPYHAYPEAHRRLVAALPPDSAYRLTESRGLPRTLATLWRTARQHQKAGLLLTLQPRGLDRPEGAQ</sequence>
<keyword evidence="1" id="KW-1133">Transmembrane helix</keyword>
<feature type="domain" description="Fatty acid desaturase" evidence="2">
    <location>
        <begin position="72"/>
        <end position="335"/>
    </location>
</feature>
<dbReference type="CDD" id="cd01060">
    <property type="entry name" value="Membrane-FADS-like"/>
    <property type="match status" value="1"/>
</dbReference>
<dbReference type="InterPro" id="IPR005804">
    <property type="entry name" value="FA_desaturase_dom"/>
</dbReference>
<gene>
    <name evidence="3" type="ORF">FOF52_21615</name>
</gene>
<evidence type="ECO:0000313" key="4">
    <source>
        <dbReference type="Proteomes" id="UP000832041"/>
    </source>
</evidence>
<dbReference type="EMBL" id="CP051627">
    <property type="protein sequence ID" value="UPT23222.1"/>
    <property type="molecule type" value="Genomic_DNA"/>
</dbReference>
<feature type="transmembrane region" description="Helical" evidence="1">
    <location>
        <begin position="43"/>
        <end position="62"/>
    </location>
</feature>
<feature type="transmembrane region" description="Helical" evidence="1">
    <location>
        <begin position="156"/>
        <end position="182"/>
    </location>
</feature>
<proteinExistence type="predicted"/>
<keyword evidence="1" id="KW-0812">Transmembrane</keyword>
<evidence type="ECO:0000313" key="3">
    <source>
        <dbReference type="EMBL" id="UPT23222.1"/>
    </source>
</evidence>
<evidence type="ECO:0000256" key="1">
    <source>
        <dbReference type="SAM" id="Phobius"/>
    </source>
</evidence>
<dbReference type="Proteomes" id="UP000832041">
    <property type="component" value="Chromosome"/>
</dbReference>
<accession>A0ABY4LAR8</accession>
<evidence type="ECO:0000259" key="2">
    <source>
        <dbReference type="Pfam" id="PF00487"/>
    </source>
</evidence>
<dbReference type="Pfam" id="PF00487">
    <property type="entry name" value="FA_desaturase"/>
    <property type="match status" value="1"/>
</dbReference>
<feature type="transmembrane region" description="Helical" evidence="1">
    <location>
        <begin position="222"/>
        <end position="240"/>
    </location>
</feature>